<reference evidence="1 2" key="1">
    <citation type="submission" date="2023-02" db="EMBL/GenBank/DDBJ databases">
        <title>LHISI_Scaffold_Assembly.</title>
        <authorList>
            <person name="Stuart O.P."/>
            <person name="Cleave R."/>
            <person name="Magrath M.J.L."/>
            <person name="Mikheyev A.S."/>
        </authorList>
    </citation>
    <scope>NUCLEOTIDE SEQUENCE [LARGE SCALE GENOMIC DNA]</scope>
    <source>
        <strain evidence="1">Daus_M_001</strain>
        <tissue evidence="1">Leg muscle</tissue>
    </source>
</reference>
<sequence>MQVLGKREIREKTRRPAASSVVVRHVVRELAVLSSGEEAMQFTCSENWDMAMAMVHPTAKLCACCLHPVQDLHAMRVFLSPPGLHSVSLPRLLKVRNVLNYETVFTQALYCPALFPTADRIFLHAMRVFLSPPGLHRVSLPRLLKVRNVLNYAKPIFLHSERVFLSPPGLHRESLPRLLKVRNVLNYAKPQDLHAMRVFLSPPGLHRESLPRLLKVRNVLNFGETVFT</sequence>
<dbReference type="EMBL" id="JARBHB010000009">
    <property type="protein sequence ID" value="KAJ8876214.1"/>
    <property type="molecule type" value="Genomic_DNA"/>
</dbReference>
<evidence type="ECO:0000313" key="1">
    <source>
        <dbReference type="EMBL" id="KAJ8876214.1"/>
    </source>
</evidence>
<protein>
    <submittedName>
        <fullName evidence="1">Uncharacterized protein</fullName>
    </submittedName>
</protein>
<comment type="caution">
    <text evidence="1">The sequence shown here is derived from an EMBL/GenBank/DDBJ whole genome shotgun (WGS) entry which is preliminary data.</text>
</comment>
<organism evidence="1 2">
    <name type="scientific">Dryococelus australis</name>
    <dbReference type="NCBI Taxonomy" id="614101"/>
    <lineage>
        <taxon>Eukaryota</taxon>
        <taxon>Metazoa</taxon>
        <taxon>Ecdysozoa</taxon>
        <taxon>Arthropoda</taxon>
        <taxon>Hexapoda</taxon>
        <taxon>Insecta</taxon>
        <taxon>Pterygota</taxon>
        <taxon>Neoptera</taxon>
        <taxon>Polyneoptera</taxon>
        <taxon>Phasmatodea</taxon>
        <taxon>Verophasmatodea</taxon>
        <taxon>Anareolatae</taxon>
        <taxon>Phasmatidae</taxon>
        <taxon>Eurycanthinae</taxon>
        <taxon>Dryococelus</taxon>
    </lineage>
</organism>
<proteinExistence type="predicted"/>
<dbReference type="Proteomes" id="UP001159363">
    <property type="component" value="Chromosome 8"/>
</dbReference>
<accession>A0ABQ9GW09</accession>
<gene>
    <name evidence="1" type="ORF">PR048_024124</name>
</gene>
<name>A0ABQ9GW09_9NEOP</name>
<keyword evidence="2" id="KW-1185">Reference proteome</keyword>
<evidence type="ECO:0000313" key="2">
    <source>
        <dbReference type="Proteomes" id="UP001159363"/>
    </source>
</evidence>